<sequence>MRKQRGTDEMCATLLRDLVAVYDLGDTKTMDTQFASISLAGFTDLDCAQTVVLTVNNRYARRIVSELSARISGTQQVMALPEILPLSAWLQQTSDLLAFLPQATLAAHALDSFGAQQLWQQVIAQAESDRILLDIAQAARLASDADRLLSEWKITIDAEDETRDFRRFKAWRSSYRSRLAALDAEDGNLAYERVCQAIGAGQLRVPFQTLVLAGFNDWSPRFLELLQALRQQGVEISELRIHTHQAESVRRIMASDPDSEWRLAAQWAAERLSCDPQGRYAIVAARLETDVAFAHRVVREALDAAVADTPLLYNVAVGRPLADWPLAHAALAWLDAFCALAQGKRCLPEIMGQALLAGHCVGEAPEASGRAAIDARWRKKACIEVSGADFNQALAQFAPNLGRAWQRLVDGVLCDTGPAAMDFWVQRFRRMLQGLGFPGESVLDSHAYQVMEALEDVLSRLSRQAAVLGGVDFYAAVNLLRQLAVETPFQPQRDPAARLDVLGFLEAEGGVWDGVWVMELTDEILPAAPKPNPFIAPAALRRANAPRATAERELQWAHDMYVALCCCAPQVWVSHAQFEGERLLRPSPFIADLAAEECAPQSAPCIPAVLDSLLDEQGPALDAGSATKGGIGVIDTQARNPMWAFVKYRLGASQLEGYAEAADQNARGIFLHRAVELVWSMIGDQSHLHSLQIDARLQELVEQSVQQAAQEHLGHYGAVLKRLETERAYSVVNSWLQVEMAREPFRVREIEHGYRWSYGALELNLRVDRIDELSDGRLAIIDYKSGSGRIDPKANWMRRRPIDVQLPLYAAVLAGNEATVAALILARLHARQVEVKGLADGGYGFDGLDSPSDWPEFSAYSWAQVLEQWRGAIELLAQEYAAGVASNRIVQPADMDYCDVLPFLRLNEEARHDN</sequence>
<dbReference type="InterPro" id="IPR011604">
    <property type="entry name" value="PDDEXK-like_dom_sf"/>
</dbReference>
<dbReference type="SUPFAM" id="SSF52540">
    <property type="entry name" value="P-loop containing nucleoside triphosphate hydrolases"/>
    <property type="match status" value="1"/>
</dbReference>
<dbReference type="InterPro" id="IPR019925">
    <property type="entry name" value="DNA_repair_protein_predicted"/>
</dbReference>
<dbReference type="InterPro" id="IPR027417">
    <property type="entry name" value="P-loop_NTPase"/>
</dbReference>
<protein>
    <submittedName>
        <fullName evidence="2">Putative DNA repair protein</fullName>
    </submittedName>
</protein>
<dbReference type="Gene3D" id="3.90.320.10">
    <property type="match status" value="1"/>
</dbReference>
<reference evidence="2 3" key="1">
    <citation type="submission" date="2019-03" db="EMBL/GenBank/DDBJ databases">
        <title>Genomic Encyclopedia of Type Strains, Phase IV (KMG-IV): sequencing the most valuable type-strain genomes for metagenomic binning, comparative biology and taxonomic classification.</title>
        <authorList>
            <person name="Goeker M."/>
        </authorList>
    </citation>
    <scope>NUCLEOTIDE SEQUENCE [LARGE SCALE GENOMIC DNA]</scope>
    <source>
        <strain evidence="2 3">DSM 24591</strain>
    </source>
</reference>
<dbReference type="Proteomes" id="UP000295525">
    <property type="component" value="Unassembled WGS sequence"/>
</dbReference>
<gene>
    <name evidence="2" type="ORF">EDC26_103140</name>
</gene>
<comment type="caution">
    <text evidence="2">The sequence shown here is derived from an EMBL/GenBank/DDBJ whole genome shotgun (WGS) entry which is preliminary data.</text>
</comment>
<dbReference type="InterPro" id="IPR038726">
    <property type="entry name" value="PDDEXK_AddAB-type"/>
</dbReference>
<keyword evidence="3" id="KW-1185">Reference proteome</keyword>
<name>A0A4R3M8U2_9BURK</name>
<evidence type="ECO:0000313" key="3">
    <source>
        <dbReference type="Proteomes" id="UP000295525"/>
    </source>
</evidence>
<evidence type="ECO:0000259" key="1">
    <source>
        <dbReference type="Pfam" id="PF12705"/>
    </source>
</evidence>
<feature type="domain" description="PD-(D/E)XK endonuclease-like" evidence="1">
    <location>
        <begin position="639"/>
        <end position="886"/>
    </location>
</feature>
<dbReference type="RefSeq" id="WP_243700794.1">
    <property type="nucleotide sequence ID" value="NZ_SMAJ01000003.1"/>
</dbReference>
<dbReference type="EMBL" id="SMAJ01000003">
    <property type="protein sequence ID" value="TCT09522.1"/>
    <property type="molecule type" value="Genomic_DNA"/>
</dbReference>
<organism evidence="2 3">
    <name type="scientific">Paralcaligenes ureilyticus</name>
    <dbReference type="NCBI Taxonomy" id="627131"/>
    <lineage>
        <taxon>Bacteria</taxon>
        <taxon>Pseudomonadati</taxon>
        <taxon>Pseudomonadota</taxon>
        <taxon>Betaproteobacteria</taxon>
        <taxon>Burkholderiales</taxon>
        <taxon>Alcaligenaceae</taxon>
        <taxon>Paralcaligenes</taxon>
    </lineage>
</organism>
<evidence type="ECO:0000313" key="2">
    <source>
        <dbReference type="EMBL" id="TCT09522.1"/>
    </source>
</evidence>
<dbReference type="NCBIfam" id="TIGR03623">
    <property type="entry name" value="probable DNA repair protein"/>
    <property type="match status" value="1"/>
</dbReference>
<dbReference type="AlphaFoldDB" id="A0A4R3M8U2"/>
<dbReference type="Pfam" id="PF12705">
    <property type="entry name" value="PDDEXK_1"/>
    <property type="match status" value="1"/>
</dbReference>
<accession>A0A4R3M8U2</accession>
<proteinExistence type="predicted"/>